<keyword evidence="8 10" id="KW-0472">Membrane</keyword>
<dbReference type="InterPro" id="IPR027417">
    <property type="entry name" value="P-loop_NTPase"/>
</dbReference>
<feature type="transmembrane region" description="Helical" evidence="10">
    <location>
        <begin position="23"/>
        <end position="41"/>
    </location>
</feature>
<sequence length="478" mass="55022">MSISRRFLPANLCFATGRCARKLYGVLLVIGLSTPFYSLYLEGITHKLVERRSSPLTQTARSVPEVTPTARNVTPEHTRLLIYNRVPKCGSTTTFKILNTLRKINKFHHKNSEIYHTEWLSVEERKRLLQGLYKFTTRPIATPYTGVVPPPPLPSPAFLRTPLHFAKVVRKISRKINARNSSSKRRLLLTPHHITMAEDEMGSSDQHSTRVSAPPGRHSINLRPIFRSQICTKTGYWMVPTITLNDWVRVSVVFRPKYSFPNPLFPKPSGRVGVNVWYFYRLGFQRPAWMNIIREPVSRFISEFYFVRTREQWSIVESLKQKKRPPESWFNMQLDECAAAGHPECKPSPGDNMTLQLTFFCGHHPTCRQVGSRWALNQAKYHLENYYSVVGVLEELSLSLRVLQHYLPRFFNNVGALELGSGHVVLNERPKEYKPTVTNATKGMLRSVLKEDLELYQFARQRLYLQARAIGILDEVGG</sequence>
<evidence type="ECO:0000256" key="3">
    <source>
        <dbReference type="ARBA" id="ARBA00022679"/>
    </source>
</evidence>
<evidence type="ECO:0000256" key="5">
    <source>
        <dbReference type="ARBA" id="ARBA00022968"/>
    </source>
</evidence>
<evidence type="ECO:0000256" key="2">
    <source>
        <dbReference type="ARBA" id="ARBA00010569"/>
    </source>
</evidence>
<comment type="subcellular location">
    <subcellularLocation>
        <location evidence="1">Golgi apparatus membrane</location>
        <topology evidence="1">Single-pass type II membrane protein</topology>
    </subcellularLocation>
</comment>
<protein>
    <submittedName>
        <fullName evidence="11">Heparan sulfate 2-O-sulfotransferase 1</fullName>
    </submittedName>
</protein>
<dbReference type="Proteomes" id="UP000283509">
    <property type="component" value="Unassembled WGS sequence"/>
</dbReference>
<dbReference type="EMBL" id="QCYY01000458">
    <property type="protein sequence ID" value="ROT84992.1"/>
    <property type="molecule type" value="Genomic_DNA"/>
</dbReference>
<dbReference type="OrthoDB" id="10019582at2759"/>
<evidence type="ECO:0000256" key="7">
    <source>
        <dbReference type="ARBA" id="ARBA00023034"/>
    </source>
</evidence>
<dbReference type="SUPFAM" id="SSF52540">
    <property type="entry name" value="P-loop containing nucleoside triphosphate hydrolases"/>
    <property type="match status" value="1"/>
</dbReference>
<keyword evidence="5" id="KW-0735">Signal-anchor</keyword>
<proteinExistence type="inferred from homology"/>
<organism evidence="11 12">
    <name type="scientific">Penaeus vannamei</name>
    <name type="common">Whiteleg shrimp</name>
    <name type="synonym">Litopenaeus vannamei</name>
    <dbReference type="NCBI Taxonomy" id="6689"/>
    <lineage>
        <taxon>Eukaryota</taxon>
        <taxon>Metazoa</taxon>
        <taxon>Ecdysozoa</taxon>
        <taxon>Arthropoda</taxon>
        <taxon>Crustacea</taxon>
        <taxon>Multicrustacea</taxon>
        <taxon>Malacostraca</taxon>
        <taxon>Eumalacostraca</taxon>
        <taxon>Eucarida</taxon>
        <taxon>Decapoda</taxon>
        <taxon>Dendrobranchiata</taxon>
        <taxon>Penaeoidea</taxon>
        <taxon>Penaeidae</taxon>
        <taxon>Penaeus</taxon>
    </lineage>
</organism>
<dbReference type="Gene3D" id="3.40.50.300">
    <property type="entry name" value="P-loop containing nucleotide triphosphate hydrolases"/>
    <property type="match status" value="2"/>
</dbReference>
<evidence type="ECO:0000313" key="11">
    <source>
        <dbReference type="EMBL" id="ROT84992.1"/>
    </source>
</evidence>
<dbReference type="InterPro" id="IPR005331">
    <property type="entry name" value="Sulfotransferase"/>
</dbReference>
<name>A0A3R7MSS4_PENVA</name>
<reference evidence="11 12" key="1">
    <citation type="submission" date="2018-04" db="EMBL/GenBank/DDBJ databases">
        <authorList>
            <person name="Zhang X."/>
            <person name="Yuan J."/>
            <person name="Li F."/>
            <person name="Xiang J."/>
        </authorList>
    </citation>
    <scope>NUCLEOTIDE SEQUENCE [LARGE SCALE GENOMIC DNA]</scope>
    <source>
        <tissue evidence="11">Muscle</tissue>
    </source>
</reference>
<dbReference type="GO" id="GO:0000139">
    <property type="term" value="C:Golgi membrane"/>
    <property type="evidence" value="ECO:0007669"/>
    <property type="project" value="UniProtKB-SubCell"/>
</dbReference>
<gene>
    <name evidence="11" type="ORF">C7M84_021670</name>
</gene>
<keyword evidence="6 10" id="KW-1133">Transmembrane helix</keyword>
<keyword evidence="12" id="KW-1185">Reference proteome</keyword>
<reference evidence="11 12" key="2">
    <citation type="submission" date="2019-01" db="EMBL/GenBank/DDBJ databases">
        <title>The decoding of complex shrimp genome reveals the adaptation for benthos swimmer, frequently molting mechanism and breeding impact on genome.</title>
        <authorList>
            <person name="Sun Y."/>
            <person name="Gao Y."/>
            <person name="Yu Y."/>
        </authorList>
    </citation>
    <scope>NUCLEOTIDE SEQUENCE [LARGE SCALE GENOMIC DNA]</scope>
    <source>
        <tissue evidence="11">Muscle</tissue>
    </source>
</reference>
<dbReference type="AlphaFoldDB" id="A0A3R7MSS4"/>
<evidence type="ECO:0000256" key="9">
    <source>
        <dbReference type="ARBA" id="ARBA00023180"/>
    </source>
</evidence>
<dbReference type="GO" id="GO:0008146">
    <property type="term" value="F:sulfotransferase activity"/>
    <property type="evidence" value="ECO:0007669"/>
    <property type="project" value="InterPro"/>
</dbReference>
<keyword evidence="3 11" id="KW-0808">Transferase</keyword>
<comment type="similarity">
    <text evidence="2">Belongs to the sulfotransferase 3 family.</text>
</comment>
<accession>A0A3R7MSS4</accession>
<evidence type="ECO:0000256" key="10">
    <source>
        <dbReference type="SAM" id="Phobius"/>
    </source>
</evidence>
<dbReference type="PANTHER" id="PTHR12129:SF20">
    <property type="entry name" value="HEPARAN SULFATE 2-O-SULFOTRANSFERASE PIPE"/>
    <property type="match status" value="1"/>
</dbReference>
<dbReference type="PANTHER" id="PTHR12129">
    <property type="entry name" value="HEPARAN SULFATE 2-O-SULFOTRANSFERASE"/>
    <property type="match status" value="1"/>
</dbReference>
<evidence type="ECO:0000256" key="1">
    <source>
        <dbReference type="ARBA" id="ARBA00004323"/>
    </source>
</evidence>
<evidence type="ECO:0000256" key="4">
    <source>
        <dbReference type="ARBA" id="ARBA00022692"/>
    </source>
</evidence>
<evidence type="ECO:0000313" key="12">
    <source>
        <dbReference type="Proteomes" id="UP000283509"/>
    </source>
</evidence>
<keyword evidence="4 10" id="KW-0812">Transmembrane</keyword>
<keyword evidence="7" id="KW-0333">Golgi apparatus</keyword>
<dbReference type="InterPro" id="IPR007734">
    <property type="entry name" value="Heparan_SO4_2-O-STrfase"/>
</dbReference>
<evidence type="ECO:0000256" key="8">
    <source>
        <dbReference type="ARBA" id="ARBA00023136"/>
    </source>
</evidence>
<dbReference type="Pfam" id="PF03567">
    <property type="entry name" value="Sulfotransfer_2"/>
    <property type="match status" value="1"/>
</dbReference>
<comment type="caution">
    <text evidence="11">The sequence shown here is derived from an EMBL/GenBank/DDBJ whole genome shotgun (WGS) entry which is preliminary data.</text>
</comment>
<keyword evidence="9" id="KW-0325">Glycoprotein</keyword>
<evidence type="ECO:0000256" key="6">
    <source>
        <dbReference type="ARBA" id="ARBA00022989"/>
    </source>
</evidence>